<dbReference type="OMA" id="WAAFAIK"/>
<gene>
    <name evidence="1" type="ORF">Pc21g01320</name>
    <name evidence="1" type="ORF">PCH_Pc21g01320</name>
</gene>
<reference evidence="1 2" key="1">
    <citation type="journal article" date="2008" name="Nat. Biotechnol.">
        <title>Genome sequencing and analysis of the filamentous fungus Penicillium chrysogenum.</title>
        <authorList>
            <person name="van den Berg M.A."/>
            <person name="Albang R."/>
            <person name="Albermann K."/>
            <person name="Badger J.H."/>
            <person name="Daran J.-M."/>
            <person name="Driessen A.J.M."/>
            <person name="Garcia-Estrada C."/>
            <person name="Fedorova N.D."/>
            <person name="Harris D.M."/>
            <person name="Heijne W.H.M."/>
            <person name="Joardar V.S."/>
            <person name="Kiel J.A.K.W."/>
            <person name="Kovalchuk A."/>
            <person name="Martin J.F."/>
            <person name="Nierman W.C."/>
            <person name="Nijland J.G."/>
            <person name="Pronk J.T."/>
            <person name="Roubos J.A."/>
            <person name="van der Klei I.J."/>
            <person name="van Peij N.N.M.E."/>
            <person name="Veenhuis M."/>
            <person name="von Doehren H."/>
            <person name="Wagner C."/>
            <person name="Wortman J.R."/>
            <person name="Bovenberg R.A.L."/>
        </authorList>
    </citation>
    <scope>NUCLEOTIDE SEQUENCE [LARGE SCALE GENOMIC DNA]</scope>
    <source>
        <strain evidence="2">ATCC 28089 / DSM 1075 / NRRL 1951 / Wisconsin 54-1255</strain>
    </source>
</reference>
<dbReference type="AlphaFoldDB" id="B6HIC4"/>
<accession>B6HIC4</accession>
<evidence type="ECO:0000313" key="1">
    <source>
        <dbReference type="EMBL" id="CAP95029.1"/>
    </source>
</evidence>
<name>B6HIC4_PENRW</name>
<proteinExistence type="predicted"/>
<dbReference type="OrthoDB" id="4340136at2759"/>
<dbReference type="Proteomes" id="UP000000724">
    <property type="component" value="Contig Pc00c21"/>
</dbReference>
<dbReference type="HOGENOM" id="CLU_2016016_0_0_1"/>
<dbReference type="VEuPathDB" id="FungiDB:PCH_Pc21g01320"/>
<dbReference type="EMBL" id="AM920436">
    <property type="protein sequence ID" value="CAP95029.1"/>
    <property type="molecule type" value="Genomic_DNA"/>
</dbReference>
<protein>
    <submittedName>
        <fullName evidence="1">Uncharacterized protein</fullName>
    </submittedName>
</protein>
<sequence>MSSTRTIFVQDGLPIFEHNTSSTGDAWWVSVPFRAHDIGLSDKDLINTVIQRLHSGLFEITKGIAMHHQRKFYVSFPVDLSLPMNGWAAFAIKYAERYREDIIAGCVSVDLEYLFGLELFGSL</sequence>
<keyword evidence="2" id="KW-1185">Reference proteome</keyword>
<evidence type="ECO:0000313" key="2">
    <source>
        <dbReference type="Proteomes" id="UP000000724"/>
    </source>
</evidence>
<organism evidence="1 2">
    <name type="scientific">Penicillium rubens (strain ATCC 28089 / DSM 1075 / NRRL 1951 / Wisconsin 54-1255)</name>
    <name type="common">Penicillium chrysogenum</name>
    <dbReference type="NCBI Taxonomy" id="500485"/>
    <lineage>
        <taxon>Eukaryota</taxon>
        <taxon>Fungi</taxon>
        <taxon>Dikarya</taxon>
        <taxon>Ascomycota</taxon>
        <taxon>Pezizomycotina</taxon>
        <taxon>Eurotiomycetes</taxon>
        <taxon>Eurotiomycetidae</taxon>
        <taxon>Eurotiales</taxon>
        <taxon>Aspergillaceae</taxon>
        <taxon>Penicillium</taxon>
        <taxon>Penicillium chrysogenum species complex</taxon>
    </lineage>
</organism>